<protein>
    <recommendedName>
        <fullName evidence="2">J domain-containing protein</fullName>
    </recommendedName>
</protein>
<evidence type="ECO:0000259" key="2">
    <source>
        <dbReference type="PROSITE" id="PS50076"/>
    </source>
</evidence>
<reference evidence="3" key="1">
    <citation type="submission" date="2019-03" db="EMBL/GenBank/DDBJ databases">
        <authorList>
            <person name="Mank J."/>
            <person name="Almeida P."/>
        </authorList>
    </citation>
    <scope>NUCLEOTIDE SEQUENCE</scope>
    <source>
        <strain evidence="3">78183</strain>
    </source>
</reference>
<dbReference type="Pfam" id="PF00226">
    <property type="entry name" value="DnaJ"/>
    <property type="match status" value="1"/>
</dbReference>
<dbReference type="InterPro" id="IPR001623">
    <property type="entry name" value="DnaJ_domain"/>
</dbReference>
<dbReference type="SMART" id="SM00271">
    <property type="entry name" value="DnaJ"/>
    <property type="match status" value="1"/>
</dbReference>
<sequence length="232" mass="25747">MADGGGEKGKNNDFYQVLGLNKECSATELRSAYKKLALRWHPDRCSASGNSKFVEEAQQKFQAIQQAYSVLSDTNRRFLYDVGGMGDFLNEMAVMMSQTKPTENMEESFEELRELFDEMFQEDLNSFGMDSQAAPSCSPSHVSSSASSNSNNERVSVDMNLGKTEVDDSSSFNSHFEKFCLGVEQRQPFKKVKEAVRGGIQGGAGGRRRQDKNQKVSSGYNVSSHDYCISAS</sequence>
<dbReference type="Gene3D" id="1.10.287.110">
    <property type="entry name" value="DnaJ domain"/>
    <property type="match status" value="1"/>
</dbReference>
<feature type="region of interest" description="Disordered" evidence="1">
    <location>
        <begin position="194"/>
        <end position="222"/>
    </location>
</feature>
<dbReference type="EMBL" id="CAADRP010001963">
    <property type="protein sequence ID" value="VFU57892.1"/>
    <property type="molecule type" value="Genomic_DNA"/>
</dbReference>
<evidence type="ECO:0000256" key="1">
    <source>
        <dbReference type="SAM" id="MobiDB-lite"/>
    </source>
</evidence>
<dbReference type="InterPro" id="IPR036869">
    <property type="entry name" value="J_dom_sf"/>
</dbReference>
<dbReference type="SUPFAM" id="SSF46565">
    <property type="entry name" value="Chaperone J-domain"/>
    <property type="match status" value="1"/>
</dbReference>
<feature type="compositionally biased region" description="Low complexity" evidence="1">
    <location>
        <begin position="136"/>
        <end position="154"/>
    </location>
</feature>
<name>A0A6N2MX34_SALVM</name>
<organism evidence="3">
    <name type="scientific">Salix viminalis</name>
    <name type="common">Common osier</name>
    <name type="synonym">Basket willow</name>
    <dbReference type="NCBI Taxonomy" id="40686"/>
    <lineage>
        <taxon>Eukaryota</taxon>
        <taxon>Viridiplantae</taxon>
        <taxon>Streptophyta</taxon>
        <taxon>Embryophyta</taxon>
        <taxon>Tracheophyta</taxon>
        <taxon>Spermatophyta</taxon>
        <taxon>Magnoliopsida</taxon>
        <taxon>eudicotyledons</taxon>
        <taxon>Gunneridae</taxon>
        <taxon>Pentapetalae</taxon>
        <taxon>rosids</taxon>
        <taxon>fabids</taxon>
        <taxon>Malpighiales</taxon>
        <taxon>Salicaceae</taxon>
        <taxon>Saliceae</taxon>
        <taxon>Salix</taxon>
    </lineage>
</organism>
<dbReference type="PANTHER" id="PTHR44743:SF5">
    <property type="entry name" value="CHAPERONE DNAJ-DOMAIN SUPERFAMILY PROTEIN"/>
    <property type="match status" value="1"/>
</dbReference>
<dbReference type="CDD" id="cd06257">
    <property type="entry name" value="DnaJ"/>
    <property type="match status" value="1"/>
</dbReference>
<evidence type="ECO:0000313" key="3">
    <source>
        <dbReference type="EMBL" id="VFU57892.1"/>
    </source>
</evidence>
<dbReference type="PROSITE" id="PS50076">
    <property type="entry name" value="DNAJ_2"/>
    <property type="match status" value="1"/>
</dbReference>
<dbReference type="PANTHER" id="PTHR44743">
    <property type="entry name" value="PUTATIVE, EXPRESSED-RELATED"/>
    <property type="match status" value="1"/>
</dbReference>
<accession>A0A6N2MX34</accession>
<dbReference type="PRINTS" id="PR00625">
    <property type="entry name" value="JDOMAIN"/>
</dbReference>
<gene>
    <name evidence="3" type="ORF">SVIM_LOCUS419737</name>
</gene>
<dbReference type="AlphaFoldDB" id="A0A6N2MX34"/>
<feature type="region of interest" description="Disordered" evidence="1">
    <location>
        <begin position="128"/>
        <end position="154"/>
    </location>
</feature>
<proteinExistence type="predicted"/>
<feature type="domain" description="J" evidence="2">
    <location>
        <begin position="13"/>
        <end position="84"/>
    </location>
</feature>